<feature type="compositionally biased region" description="Acidic residues" evidence="1">
    <location>
        <begin position="494"/>
        <end position="511"/>
    </location>
</feature>
<reference evidence="2 3" key="1">
    <citation type="submission" date="2015-08" db="EMBL/GenBank/DDBJ databases">
        <title>Next Generation Sequencing and Analysis of the Genome of Puccinia sorghi L Schw, the Causal Agent of Maize Common Rust.</title>
        <authorList>
            <person name="Rochi L."/>
            <person name="Burguener G."/>
            <person name="Darino M."/>
            <person name="Turjanski A."/>
            <person name="Kreff E."/>
            <person name="Dieguez M.J."/>
            <person name="Sacco F."/>
        </authorList>
    </citation>
    <scope>NUCLEOTIDE SEQUENCE [LARGE SCALE GENOMIC DNA]</scope>
    <source>
        <strain evidence="2 3">RO10H11247</strain>
    </source>
</reference>
<dbReference type="PANTHER" id="PTHR46579">
    <property type="entry name" value="F5/8 TYPE C DOMAIN-CONTAINING PROTEIN-RELATED"/>
    <property type="match status" value="1"/>
</dbReference>
<dbReference type="EMBL" id="LAVV01002976">
    <property type="protein sequence ID" value="KNZ62462.1"/>
    <property type="molecule type" value="Genomic_DNA"/>
</dbReference>
<dbReference type="OrthoDB" id="3039677at2759"/>
<protein>
    <submittedName>
        <fullName evidence="2">Uncharacterized protein</fullName>
    </submittedName>
</protein>
<comment type="caution">
    <text evidence="2">The sequence shown here is derived from an EMBL/GenBank/DDBJ whole genome shotgun (WGS) entry which is preliminary data.</text>
</comment>
<proteinExistence type="predicted"/>
<dbReference type="AlphaFoldDB" id="A0A0L6VPC3"/>
<dbReference type="STRING" id="27349.A0A0L6VPC3"/>
<dbReference type="PANTHER" id="PTHR46579:SF1">
    <property type="entry name" value="F5_8 TYPE C DOMAIN-CONTAINING PROTEIN"/>
    <property type="match status" value="1"/>
</dbReference>
<gene>
    <name evidence="2" type="ORF">VP01_1267g3</name>
</gene>
<name>A0A0L6VPC3_9BASI</name>
<organism evidence="2 3">
    <name type="scientific">Puccinia sorghi</name>
    <dbReference type="NCBI Taxonomy" id="27349"/>
    <lineage>
        <taxon>Eukaryota</taxon>
        <taxon>Fungi</taxon>
        <taxon>Dikarya</taxon>
        <taxon>Basidiomycota</taxon>
        <taxon>Pucciniomycotina</taxon>
        <taxon>Pucciniomycetes</taxon>
        <taxon>Pucciniales</taxon>
        <taxon>Pucciniaceae</taxon>
        <taxon>Puccinia</taxon>
    </lineage>
</organism>
<sequence length="886" mass="100772">MPGFTEKQAKLETAKLMSGRPGQDPSPFWERVHSLFCDMAFEYILVLHCDDQDFKPLKYRWQQEIEDQWAIIINHLSKYWSFYVLAEVRLASGKTHNEMVFFFFSFSQNEFTLCFRLIGISILTGICGQGTLQGPLWHTILLGFDENGQRKPGTAIQMIINILNFAANHSNSVPNIASIPKDPQTIILRANLDVKLTEKICCWECFQLFDLLPTTPWRCNDKHFKDSDPCHEELFIKKKLYKGHKDFGDLLYYSKPPNICPAIVGVPRYGNGRLDSNQSRLKDQGYYSDIQHGKVFKNTKWRTRTDILRLGVSLFFDWFNPRGNKISGIVESTGVLALSCLNLPPTVCNKLSHLCIAGITPGPYSPNPQTFNHILSPLVDELIQLDAGWCSHSNSPISTRFDSKKSTSESAQDDILKATGVRWSELNHLSYWDPIRHVVLGVMHNWLKGILQGHFCYQWKYGWVPPNEAKKKRLTGPKASGSSKQARITIESAMEVDEDTDEDYDSDDSDKNDEDILLNGGFGGSFFSEYDINQFQKLMKQVNLPPGVPQLPANLGEGKHGKLSASQWHTLSFFIVPIVLCEMYLDEVGHVSVSSNRYKFVANRAHLLAFKNVIFAQKFKEADIKRFELNYRNYSDSVGGLFEGVKVQPNHHFSLHIPQQMAAWGPLSGVTEFPGERLIGFLQKVNTNNKIDEMHQSMITRGWLQLLMADRDYSTLAQSQSNQPKLDKQAAHGTQTRRLNKLITRYMLLFNLVSSKDASVVHRQSFPVPRGHWMLSGEVLPLQSINCGGLVVGTMPLRNCVVAMVGGKLWYGLVRHCYSYKHHGGEVREFMVVLLITNWYPKLFLWLLDNNVFSIPENGIALIPCGYDAHLIITAWSFCTLIILLF</sequence>
<evidence type="ECO:0000313" key="2">
    <source>
        <dbReference type="EMBL" id="KNZ62462.1"/>
    </source>
</evidence>
<dbReference type="Proteomes" id="UP000037035">
    <property type="component" value="Unassembled WGS sequence"/>
</dbReference>
<evidence type="ECO:0000313" key="3">
    <source>
        <dbReference type="Proteomes" id="UP000037035"/>
    </source>
</evidence>
<feature type="region of interest" description="Disordered" evidence="1">
    <location>
        <begin position="491"/>
        <end position="511"/>
    </location>
</feature>
<evidence type="ECO:0000256" key="1">
    <source>
        <dbReference type="SAM" id="MobiDB-lite"/>
    </source>
</evidence>
<keyword evidence="3" id="KW-1185">Reference proteome</keyword>
<accession>A0A0L6VPC3</accession>
<dbReference type="VEuPathDB" id="FungiDB:VP01_1267g3"/>